<sequence length="838" mass="98735">MHLILLNLILFGISSANNPINGNEFCSTTVQCIEKVKHLVPSTNSYWFGDQYKLLCGMYTNSRSKTRNPINCYNPNDLIGFHSLGSRLFRVKTFTSAYLQNLKVFPRITFKPKAGNYHACGHDFEAKPEFETIEGHPEMDPAEPYFLNNEPEISWPEMDKNDSLIILMVDVGFGKLRFLSINFPRDTTVIQKYRPIENFRYDMPTPMVVLIFRPPTNVVFDRRNFKGHPDAPFDLTEFMMKHGLENGLIGMNWVIVGSDPFAIERARLKSIADNCHFLIQKKLLSDRRWPFAESFPPNEMDALMTVSFNQPSFQEQVCCSDIDLPENEVYADPLSDAQLPSIAITYPPKVTSLRSIQQADDNYQRSLRHYIVSKEDRFTLVMFDPKKLYLYWLVSDIPADYLAPGDIIKDSLTIAKYLAPVPEKPNECQFIVLMLFRQPRSTTISEISEHYNSDHPLQSKLCKDHCIYRTGFAIEQFKSFHGLTLSSISWFKVCYDVYEASKQIKKIKESNQTEITPPEKSLSNPFKKPINKKKVEIEHICSMIRQTNIDCAKSPSTQSHLIQCIYFTLEKMVQPETNDGLTAVQRRRLEDRKEWEAFWKVRKLDAEGGFFPTFRYYGHRIFDSPVTWFRENVIEPLHDKYKMPYYHRRLTRVPEIDQCGVNDQACFFEANEQYRLDKLVDYHILQILRDRSDRCITYNQPNFFKCADVIEDMEEAELNYFIKYGEMNSEADVRDVYMKQKHRMIWERRHPEIMAERQRAYREHKEKLRNGEFDYAFWKKGMWFQDKKNYEPPYEYFPSKASVEGDKPLSKDWEYYKKVAQDPEFDKEQGKKSTYRLW</sequence>
<evidence type="ECO:0000313" key="2">
    <source>
        <dbReference type="WBParaSite" id="JU765_v2.g13138.t1"/>
    </source>
</evidence>
<evidence type="ECO:0000313" key="1">
    <source>
        <dbReference type="Proteomes" id="UP000887576"/>
    </source>
</evidence>
<accession>A0AC34Q5U5</accession>
<protein>
    <submittedName>
        <fullName evidence="2">NADH dehydrogenase [ubiquinone] 1 beta subcomplex subunit 10</fullName>
    </submittedName>
</protein>
<proteinExistence type="predicted"/>
<name>A0AC34Q5U5_9BILA</name>
<reference evidence="2" key="1">
    <citation type="submission" date="2022-11" db="UniProtKB">
        <authorList>
            <consortium name="WormBaseParasite"/>
        </authorList>
    </citation>
    <scope>IDENTIFICATION</scope>
</reference>
<organism evidence="1 2">
    <name type="scientific">Panagrolaimus sp. JU765</name>
    <dbReference type="NCBI Taxonomy" id="591449"/>
    <lineage>
        <taxon>Eukaryota</taxon>
        <taxon>Metazoa</taxon>
        <taxon>Ecdysozoa</taxon>
        <taxon>Nematoda</taxon>
        <taxon>Chromadorea</taxon>
        <taxon>Rhabditida</taxon>
        <taxon>Tylenchina</taxon>
        <taxon>Panagrolaimomorpha</taxon>
        <taxon>Panagrolaimoidea</taxon>
        <taxon>Panagrolaimidae</taxon>
        <taxon>Panagrolaimus</taxon>
    </lineage>
</organism>
<dbReference type="WBParaSite" id="JU765_v2.g13138.t1">
    <property type="protein sequence ID" value="JU765_v2.g13138.t1"/>
    <property type="gene ID" value="JU765_v2.g13138"/>
</dbReference>
<dbReference type="Proteomes" id="UP000887576">
    <property type="component" value="Unplaced"/>
</dbReference>